<name>A0AAU7CKG7_9BACT</name>
<proteinExistence type="predicted"/>
<accession>A0AAU7CKG7</accession>
<protein>
    <submittedName>
        <fullName evidence="1">Uncharacterized protein</fullName>
    </submittedName>
</protein>
<organism evidence="1">
    <name type="scientific">Singulisphaera sp. Ch08</name>
    <dbReference type="NCBI Taxonomy" id="3120278"/>
    <lineage>
        <taxon>Bacteria</taxon>
        <taxon>Pseudomonadati</taxon>
        <taxon>Planctomycetota</taxon>
        <taxon>Planctomycetia</taxon>
        <taxon>Isosphaerales</taxon>
        <taxon>Isosphaeraceae</taxon>
        <taxon>Singulisphaera</taxon>
    </lineage>
</organism>
<gene>
    <name evidence="1" type="ORF">V5E97_08230</name>
</gene>
<dbReference type="RefSeq" id="WP_406698858.1">
    <property type="nucleotide sequence ID" value="NZ_CP155447.1"/>
</dbReference>
<sequence length="144" mass="15942">MATTYVRPAGPRPDYRLVLSFAWGDDADCDTDGNARHPADRGWTELYAQNRSRPEETFDVIAACEAPLVLEVKSPVEWLAAAVAHLLAVETAGRVATDPHGPFTLASTLRPRLGDFDVEAAWSRYWGSPFQRATAENPYPNLNR</sequence>
<reference evidence="1" key="1">
    <citation type="submission" date="2024-05" db="EMBL/GenBank/DDBJ databases">
        <title>Planctomycetes of the genus Singulisphaera possess chitinolytic capabilities.</title>
        <authorList>
            <person name="Ivanova A."/>
        </authorList>
    </citation>
    <scope>NUCLEOTIDE SEQUENCE</scope>
    <source>
        <strain evidence="1">Ch08T</strain>
    </source>
</reference>
<evidence type="ECO:0000313" key="1">
    <source>
        <dbReference type="EMBL" id="XBH06007.1"/>
    </source>
</evidence>
<dbReference type="AlphaFoldDB" id="A0AAU7CKG7"/>
<dbReference type="EMBL" id="CP155447">
    <property type="protein sequence ID" value="XBH06007.1"/>
    <property type="molecule type" value="Genomic_DNA"/>
</dbReference>